<protein>
    <recommendedName>
        <fullName evidence="1">Flavodoxin-like domain-containing protein</fullName>
    </recommendedName>
</protein>
<dbReference type="InterPro" id="IPR029039">
    <property type="entry name" value="Flavoprotein-like_sf"/>
</dbReference>
<dbReference type="InterPro" id="IPR008254">
    <property type="entry name" value="Flavodoxin/NO_synth"/>
</dbReference>
<keyword evidence="3" id="KW-1185">Reference proteome</keyword>
<comment type="caution">
    <text evidence="2">The sequence shown here is derived from an EMBL/GenBank/DDBJ whole genome shotgun (WGS) entry which is preliminary data.</text>
</comment>
<name>A0ABQ2RVK4_9DEIO</name>
<dbReference type="Gene3D" id="3.40.50.360">
    <property type="match status" value="1"/>
</dbReference>
<sequence>MVSASILLLYSSARGQTRRVCHTLTASHPDIELVELTPDPPAWPGRYEAVLFASPTYGQGGLHHVWTTHLPQLVEAFTPSPPRLGGLLVLGDQRYHARTFAGAVTAFKPYLQGTALAPLLDRICVLDPRQDRAWEQRCASWVEAIIQDSRGATYDHDRFDRSARR</sequence>
<dbReference type="EMBL" id="BMQM01000015">
    <property type="protein sequence ID" value="GGR61195.1"/>
    <property type="molecule type" value="Genomic_DNA"/>
</dbReference>
<dbReference type="Proteomes" id="UP000634308">
    <property type="component" value="Unassembled WGS sequence"/>
</dbReference>
<evidence type="ECO:0000313" key="2">
    <source>
        <dbReference type="EMBL" id="GGR61195.1"/>
    </source>
</evidence>
<dbReference type="SUPFAM" id="SSF52218">
    <property type="entry name" value="Flavoproteins"/>
    <property type="match status" value="1"/>
</dbReference>
<reference evidence="3" key="1">
    <citation type="journal article" date="2019" name="Int. J. Syst. Evol. Microbiol.">
        <title>The Global Catalogue of Microorganisms (GCM) 10K type strain sequencing project: providing services to taxonomists for standard genome sequencing and annotation.</title>
        <authorList>
            <consortium name="The Broad Institute Genomics Platform"/>
            <consortium name="The Broad Institute Genome Sequencing Center for Infectious Disease"/>
            <person name="Wu L."/>
            <person name="Ma J."/>
        </authorList>
    </citation>
    <scope>NUCLEOTIDE SEQUENCE [LARGE SCALE GENOMIC DNA]</scope>
    <source>
        <strain evidence="3">JCM 31404</strain>
    </source>
</reference>
<feature type="domain" description="Flavodoxin-like" evidence="1">
    <location>
        <begin position="6"/>
        <end position="146"/>
    </location>
</feature>
<dbReference type="PROSITE" id="PS50902">
    <property type="entry name" value="FLAVODOXIN_LIKE"/>
    <property type="match status" value="1"/>
</dbReference>
<organism evidence="2 3">
    <name type="scientific">Deinococcus seoulensis</name>
    <dbReference type="NCBI Taxonomy" id="1837379"/>
    <lineage>
        <taxon>Bacteria</taxon>
        <taxon>Thermotogati</taxon>
        <taxon>Deinococcota</taxon>
        <taxon>Deinococci</taxon>
        <taxon>Deinococcales</taxon>
        <taxon>Deinococcaceae</taxon>
        <taxon>Deinococcus</taxon>
    </lineage>
</organism>
<accession>A0ABQ2RVK4</accession>
<evidence type="ECO:0000313" key="3">
    <source>
        <dbReference type="Proteomes" id="UP000634308"/>
    </source>
</evidence>
<evidence type="ECO:0000259" key="1">
    <source>
        <dbReference type="PROSITE" id="PS50902"/>
    </source>
</evidence>
<proteinExistence type="predicted"/>
<gene>
    <name evidence="2" type="ORF">GCM10008959_23910</name>
</gene>